<dbReference type="Gene3D" id="3.40.630.10">
    <property type="entry name" value="Zn peptidases"/>
    <property type="match status" value="1"/>
</dbReference>
<evidence type="ECO:0000256" key="7">
    <source>
        <dbReference type="ARBA" id="ARBA00023285"/>
    </source>
</evidence>
<dbReference type="Proteomes" id="UP001501004">
    <property type="component" value="Unassembled WGS sequence"/>
</dbReference>
<organism evidence="9 10">
    <name type="scientific">Leifsonella bigeumensis</name>
    <dbReference type="NCBI Taxonomy" id="433643"/>
    <lineage>
        <taxon>Bacteria</taxon>
        <taxon>Bacillati</taxon>
        <taxon>Actinomycetota</taxon>
        <taxon>Actinomycetes</taxon>
        <taxon>Micrococcales</taxon>
        <taxon>Microbacteriaceae</taxon>
        <taxon>Leifsonella</taxon>
    </lineage>
</organism>
<dbReference type="PANTHER" id="PTHR43808">
    <property type="entry name" value="ACETYLORNITHINE DEACETYLASE"/>
    <property type="match status" value="1"/>
</dbReference>
<evidence type="ECO:0000256" key="1">
    <source>
        <dbReference type="ARBA" id="ARBA00001941"/>
    </source>
</evidence>
<keyword evidence="7" id="KW-0170">Cobalt</keyword>
<dbReference type="InterPro" id="IPR036264">
    <property type="entry name" value="Bact_exopeptidase_dim_dom"/>
</dbReference>
<keyword evidence="10" id="KW-1185">Reference proteome</keyword>
<feature type="domain" description="Peptidase M20 dimerisation" evidence="8">
    <location>
        <begin position="209"/>
        <end position="315"/>
    </location>
</feature>
<evidence type="ECO:0000256" key="6">
    <source>
        <dbReference type="ARBA" id="ARBA00022833"/>
    </source>
</evidence>
<evidence type="ECO:0000313" key="10">
    <source>
        <dbReference type="Proteomes" id="UP001501004"/>
    </source>
</evidence>
<evidence type="ECO:0000259" key="8">
    <source>
        <dbReference type="Pfam" id="PF07687"/>
    </source>
</evidence>
<dbReference type="Pfam" id="PF07687">
    <property type="entry name" value="M20_dimer"/>
    <property type="match status" value="1"/>
</dbReference>
<protein>
    <submittedName>
        <fullName evidence="9">ArgE/DapE family deacylase</fullName>
    </submittedName>
</protein>
<keyword evidence="5" id="KW-0378">Hydrolase</keyword>
<proteinExistence type="inferred from homology"/>
<dbReference type="SUPFAM" id="SSF55031">
    <property type="entry name" value="Bacterial exopeptidase dimerisation domain"/>
    <property type="match status" value="1"/>
</dbReference>
<reference evidence="10" key="1">
    <citation type="journal article" date="2019" name="Int. J. Syst. Evol. Microbiol.">
        <title>The Global Catalogue of Microorganisms (GCM) 10K type strain sequencing project: providing services to taxonomists for standard genome sequencing and annotation.</title>
        <authorList>
            <consortium name="The Broad Institute Genomics Platform"/>
            <consortium name="The Broad Institute Genome Sequencing Center for Infectious Disease"/>
            <person name="Wu L."/>
            <person name="Ma J."/>
        </authorList>
    </citation>
    <scope>NUCLEOTIDE SEQUENCE [LARGE SCALE GENOMIC DNA]</scope>
    <source>
        <strain evidence="10">JCM 16949</strain>
    </source>
</reference>
<dbReference type="RefSeq" id="WP_344754944.1">
    <property type="nucleotide sequence ID" value="NZ_BAABAE010000003.1"/>
</dbReference>
<keyword evidence="6" id="KW-0862">Zinc</keyword>
<keyword evidence="4" id="KW-0479">Metal-binding</keyword>
<dbReference type="EMBL" id="BAABAE010000003">
    <property type="protein sequence ID" value="GAA3738889.1"/>
    <property type="molecule type" value="Genomic_DNA"/>
</dbReference>
<evidence type="ECO:0000256" key="5">
    <source>
        <dbReference type="ARBA" id="ARBA00022801"/>
    </source>
</evidence>
<comment type="similarity">
    <text evidence="3">Belongs to the peptidase M20A family.</text>
</comment>
<sequence>MPATELTPVERRVLDAIDDEVLIESLVDLIRVPSTTGTDAESDLQNSQARVLEELGLDVDSWKFDLDELRAHPLYPGEETDRHEGYGVVGVTPGDGQPALVLQGHVDVVPEGELAKWDGRDPFAGDIVGRVLHGRGACDMKAGIAANLAVVRALRTAGVSLERPLAVHSVMSEEDGGLGAFATMLRGHRGDAAVLTEPTTGRIVTACAGALTFRIEVAGKAAHGSTRLSGVSAFDSFLGIDAAIKDLEAERNADPDPLFRNYEMPFGISIGLLRAGNWSSSVPESLVADGRMGVLLGEDPADARAALEERVAAACALDPWLRDHPAIVTWPGGQFASGSIDAQHEFIDEVSASISDLVGTTPERAAAPYGSDLRLYSGIGGIPTLHFGPGDVRFAHAVREQVNLDELISVTRSLALLAVRRCGAHL</sequence>
<dbReference type="InterPro" id="IPR050072">
    <property type="entry name" value="Peptidase_M20A"/>
</dbReference>
<evidence type="ECO:0000256" key="3">
    <source>
        <dbReference type="ARBA" id="ARBA00006247"/>
    </source>
</evidence>
<evidence type="ECO:0000313" key="9">
    <source>
        <dbReference type="EMBL" id="GAA3738889.1"/>
    </source>
</evidence>
<dbReference type="InterPro" id="IPR002933">
    <property type="entry name" value="Peptidase_M20"/>
</dbReference>
<accession>A0ABP7FFV2</accession>
<dbReference type="NCBIfam" id="TIGR01910">
    <property type="entry name" value="DapE-ArgE"/>
    <property type="match status" value="1"/>
</dbReference>
<dbReference type="InterPro" id="IPR010182">
    <property type="entry name" value="ArgE/DapE"/>
</dbReference>
<comment type="caution">
    <text evidence="9">The sequence shown here is derived from an EMBL/GenBank/DDBJ whole genome shotgun (WGS) entry which is preliminary data.</text>
</comment>
<dbReference type="Pfam" id="PF01546">
    <property type="entry name" value="Peptidase_M20"/>
    <property type="match status" value="1"/>
</dbReference>
<dbReference type="InterPro" id="IPR011650">
    <property type="entry name" value="Peptidase_M20_dimer"/>
</dbReference>
<comment type="cofactor">
    <cofactor evidence="2">
        <name>Zn(2+)</name>
        <dbReference type="ChEBI" id="CHEBI:29105"/>
    </cofactor>
</comment>
<name>A0ABP7FFV2_9MICO</name>
<comment type="cofactor">
    <cofactor evidence="1">
        <name>Co(2+)</name>
        <dbReference type="ChEBI" id="CHEBI:48828"/>
    </cofactor>
</comment>
<dbReference type="SUPFAM" id="SSF53187">
    <property type="entry name" value="Zn-dependent exopeptidases"/>
    <property type="match status" value="1"/>
</dbReference>
<evidence type="ECO:0000256" key="4">
    <source>
        <dbReference type="ARBA" id="ARBA00022723"/>
    </source>
</evidence>
<gene>
    <name evidence="9" type="ORF">GCM10022239_13040</name>
</gene>
<dbReference type="PANTHER" id="PTHR43808:SF25">
    <property type="entry name" value="PEPTIDASE M20 DIMERISATION DOMAIN-CONTAINING PROTEIN"/>
    <property type="match status" value="1"/>
</dbReference>
<dbReference type="Gene3D" id="3.30.70.360">
    <property type="match status" value="1"/>
</dbReference>
<evidence type="ECO:0000256" key="2">
    <source>
        <dbReference type="ARBA" id="ARBA00001947"/>
    </source>
</evidence>